<feature type="domain" description="DnaB/C C-terminal" evidence="3">
    <location>
        <begin position="197"/>
        <end position="266"/>
    </location>
</feature>
<evidence type="ECO:0000259" key="3">
    <source>
        <dbReference type="Pfam" id="PF07261"/>
    </source>
</evidence>
<comment type="caution">
    <text evidence="4">The sequence shown here is derived from an EMBL/GenBank/DDBJ whole genome shotgun (WGS) entry which is preliminary data.</text>
</comment>
<proteinExistence type="inferred from homology"/>
<dbReference type="InterPro" id="IPR034829">
    <property type="entry name" value="DnaD-like_sf"/>
</dbReference>
<sequence length="337" mass="38229">MARARNIKPGFFKNEDLSDLTPYTRLLFVGLWCLADRDGLLEDRPKRIKGELFPYENVDINQCLQDLHEAGFILRYEVDGERFISIPKFSNHQNPHHREAISKIPKLDQDKGKQQADPNQGEVMPKNSLGLSSEFPDQGEDKPTKSRADSLIPDSLIPDSLIPDSLIPLPPITDSKDSHKKVVVVGDRDLHVFNSVIDQYKHYFNFDPNPTIRQLLHSYLDDGIQTDMIAWVMRYAAEKGKAWDYAKGTLEKMFVQGVRNAEQSEQAHQEYLRQQTAKKVVPIRGSHPREDQLPASVQKQKEMESSGAFEAKGKKIADDPELSKMLANLNGQRAAGK</sequence>
<keyword evidence="5" id="KW-1185">Reference proteome</keyword>
<accession>A0ABQ0TTF1</accession>
<feature type="region of interest" description="Disordered" evidence="2">
    <location>
        <begin position="103"/>
        <end position="154"/>
    </location>
</feature>
<reference evidence="4 5" key="1">
    <citation type="submission" date="2019-06" db="EMBL/GenBank/DDBJ databases">
        <title>Whole genome shotgun sequence of Brevibacillus reuszeri NBRC 15719.</title>
        <authorList>
            <person name="Hosoyama A."/>
            <person name="Uohara A."/>
            <person name="Ohji S."/>
            <person name="Ichikawa N."/>
        </authorList>
    </citation>
    <scope>NUCLEOTIDE SEQUENCE [LARGE SCALE GENOMIC DNA]</scope>
    <source>
        <strain evidence="4 5">NBRC 15719</strain>
    </source>
</reference>
<dbReference type="Pfam" id="PF07261">
    <property type="entry name" value="DnaB_2"/>
    <property type="match status" value="1"/>
</dbReference>
<comment type="similarity">
    <text evidence="1">Belongs to the DnaB/DnaD family.</text>
</comment>
<feature type="compositionally biased region" description="Basic and acidic residues" evidence="2">
    <location>
        <begin position="311"/>
        <end position="322"/>
    </location>
</feature>
<dbReference type="RefSeq" id="WP_049741537.1">
    <property type="nucleotide sequence ID" value="NZ_BJON01000020.1"/>
</dbReference>
<organism evidence="4 5">
    <name type="scientific">Brevibacillus reuszeri</name>
    <dbReference type="NCBI Taxonomy" id="54915"/>
    <lineage>
        <taxon>Bacteria</taxon>
        <taxon>Bacillati</taxon>
        <taxon>Bacillota</taxon>
        <taxon>Bacilli</taxon>
        <taxon>Bacillales</taxon>
        <taxon>Paenibacillaceae</taxon>
        <taxon>Brevibacillus</taxon>
    </lineage>
</organism>
<evidence type="ECO:0000313" key="4">
    <source>
        <dbReference type="EMBL" id="GED71212.1"/>
    </source>
</evidence>
<evidence type="ECO:0000256" key="1">
    <source>
        <dbReference type="ARBA" id="ARBA00093462"/>
    </source>
</evidence>
<feature type="region of interest" description="Disordered" evidence="2">
    <location>
        <begin position="285"/>
        <end position="337"/>
    </location>
</feature>
<dbReference type="Gene3D" id="1.10.10.630">
    <property type="entry name" value="DnaD domain-like"/>
    <property type="match status" value="1"/>
</dbReference>
<evidence type="ECO:0000313" key="5">
    <source>
        <dbReference type="Proteomes" id="UP000319578"/>
    </source>
</evidence>
<dbReference type="InterPro" id="IPR006343">
    <property type="entry name" value="DnaB/C_C"/>
</dbReference>
<gene>
    <name evidence="4" type="ORF">BRE01_49140</name>
</gene>
<feature type="compositionally biased region" description="Basic and acidic residues" evidence="2">
    <location>
        <begin position="103"/>
        <end position="114"/>
    </location>
</feature>
<dbReference type="Proteomes" id="UP000319578">
    <property type="component" value="Unassembled WGS sequence"/>
</dbReference>
<evidence type="ECO:0000256" key="2">
    <source>
        <dbReference type="SAM" id="MobiDB-lite"/>
    </source>
</evidence>
<protein>
    <recommendedName>
        <fullName evidence="3">DnaB/C C-terminal domain-containing protein</fullName>
    </recommendedName>
</protein>
<dbReference type="EMBL" id="BJON01000020">
    <property type="protein sequence ID" value="GED71212.1"/>
    <property type="molecule type" value="Genomic_DNA"/>
</dbReference>
<feature type="compositionally biased region" description="Basic and acidic residues" evidence="2">
    <location>
        <begin position="139"/>
        <end position="148"/>
    </location>
</feature>
<name>A0ABQ0TTF1_9BACL</name>